<evidence type="ECO:0000313" key="1">
    <source>
        <dbReference type="EMBL" id="NEM99176.1"/>
    </source>
</evidence>
<accession>A0A6B3LXW2</accession>
<dbReference type="AlphaFoldDB" id="A0A6B3LXW2"/>
<protein>
    <submittedName>
        <fullName evidence="1">Nucleotide-diphospho-sugar transferase</fullName>
    </submittedName>
</protein>
<sequence length="312" mass="36641">MQTSTDHTQPLETPVLLIIFNRAHTTQKVLDRIRQVQPKKLYVAADGPRPGNASDLERCAEARAVIEQVDWDCEVKTLFREQNLGCGVAPSSAISWLFEHEETGIILEDDCVPSKSFFWFCQELLEKYKQDTRVMHISGNNYLNGWKRDSDYSYYFSNKVNSWGWATWRRAWQLYDFNLGNYPELKNKGYLNGIFLNKFEETYRLSKIEETIANLQKGDVWDYQWEFTVYSNSGLCIVPEVNLVSNIGFGEDATHTFNQFEEKAKIRENEISFPLRHPRFVIRDQESDRRYFNRMMRDKASAKLKALFNFSL</sequence>
<keyword evidence="1" id="KW-0808">Transferase</keyword>
<dbReference type="Gene3D" id="3.90.550.10">
    <property type="entry name" value="Spore Coat Polysaccharide Biosynthesis Protein SpsA, Chain A"/>
    <property type="match status" value="1"/>
</dbReference>
<evidence type="ECO:0000313" key="2">
    <source>
        <dbReference type="Proteomes" id="UP000474777"/>
    </source>
</evidence>
<dbReference type="EMBL" id="JAAGWD010000007">
    <property type="protein sequence ID" value="NEM99176.1"/>
    <property type="molecule type" value="Genomic_DNA"/>
</dbReference>
<gene>
    <name evidence="1" type="ORF">GXP69_15865</name>
</gene>
<dbReference type="RefSeq" id="WP_163916105.1">
    <property type="nucleotide sequence ID" value="NZ_JAAGWD010000007.1"/>
</dbReference>
<dbReference type="SUPFAM" id="SSF53448">
    <property type="entry name" value="Nucleotide-diphospho-sugar transferases"/>
    <property type="match status" value="1"/>
</dbReference>
<dbReference type="Proteomes" id="UP000474777">
    <property type="component" value="Unassembled WGS sequence"/>
</dbReference>
<comment type="caution">
    <text evidence="1">The sequence shown here is derived from an EMBL/GenBank/DDBJ whole genome shotgun (WGS) entry which is preliminary data.</text>
</comment>
<name>A0A6B3LXW2_9BACT</name>
<dbReference type="InterPro" id="IPR029044">
    <property type="entry name" value="Nucleotide-diphossugar_trans"/>
</dbReference>
<organism evidence="1 2">
    <name type="scientific">Pontibacter burrus</name>
    <dbReference type="NCBI Taxonomy" id="2704466"/>
    <lineage>
        <taxon>Bacteria</taxon>
        <taxon>Pseudomonadati</taxon>
        <taxon>Bacteroidota</taxon>
        <taxon>Cytophagia</taxon>
        <taxon>Cytophagales</taxon>
        <taxon>Hymenobacteraceae</taxon>
        <taxon>Pontibacter</taxon>
    </lineage>
</organism>
<reference evidence="1 2" key="1">
    <citation type="submission" date="2020-02" db="EMBL/GenBank/DDBJ databases">
        <authorList>
            <person name="Kim M.K."/>
        </authorList>
    </citation>
    <scope>NUCLEOTIDE SEQUENCE [LARGE SCALE GENOMIC DNA]</scope>
    <source>
        <strain evidence="1 2">BT327</strain>
    </source>
</reference>
<proteinExistence type="predicted"/>
<keyword evidence="2" id="KW-1185">Reference proteome</keyword>
<dbReference type="GO" id="GO:0016740">
    <property type="term" value="F:transferase activity"/>
    <property type="evidence" value="ECO:0007669"/>
    <property type="project" value="UniProtKB-KW"/>
</dbReference>